<proteinExistence type="predicted"/>
<sequence>MNQFIDVRDEYRCPISGATENLKRCRLIPYDTADKGDSKVACMEWVFGLPRGGLSYYLKSQENGVCFRADICQMYARGDFVLAPTFRLYMDAMDFMQRAGLINRDAKDKSPRRPLTSMSSPEGLYRYVFIPRTDETRALQEEFDLPLQTEGDLNGDAHPFEDVPFLADVRKLRIVECYAHPFSVSTFADQMLWNRTSKVSGQYHCCTGSLVDQWRLQRISPPQWFVDELKYGSDDVELTPSEATGYLLCIPQAEASVPEPVHLSRDTTIDDDDYRQRVSVWAFKVDPKSKPETEPPRSPLQLRRSDRLREKACPYASPSPQCCATPLSPPRRVPHALRYRDPFRRPPAWTKRNGGFPTPRFSSNDWAFFRYRVALNAPRVT</sequence>
<gene>
    <name evidence="1" type="ORF">BD626DRAFT_460133</name>
</gene>
<accession>A0A550C985</accession>
<reference evidence="1 2" key="1">
    <citation type="journal article" date="2019" name="New Phytol.">
        <title>Comparative genomics reveals unique wood-decay strategies and fruiting body development in the Schizophyllaceae.</title>
        <authorList>
            <person name="Almasi E."/>
            <person name="Sahu N."/>
            <person name="Krizsan K."/>
            <person name="Balint B."/>
            <person name="Kovacs G.M."/>
            <person name="Kiss B."/>
            <person name="Cseklye J."/>
            <person name="Drula E."/>
            <person name="Henrissat B."/>
            <person name="Nagy I."/>
            <person name="Chovatia M."/>
            <person name="Adam C."/>
            <person name="LaButti K."/>
            <person name="Lipzen A."/>
            <person name="Riley R."/>
            <person name="Grigoriev I.V."/>
            <person name="Nagy L.G."/>
        </authorList>
    </citation>
    <scope>NUCLEOTIDE SEQUENCE [LARGE SCALE GENOMIC DNA]</scope>
    <source>
        <strain evidence="1 2">NL-1724</strain>
    </source>
</reference>
<dbReference type="AlphaFoldDB" id="A0A550C985"/>
<name>A0A550C985_9AGAR</name>
<dbReference type="Proteomes" id="UP000320762">
    <property type="component" value="Unassembled WGS sequence"/>
</dbReference>
<evidence type="ECO:0000313" key="1">
    <source>
        <dbReference type="EMBL" id="TRM61345.1"/>
    </source>
</evidence>
<dbReference type="EMBL" id="VDMD01000017">
    <property type="protein sequence ID" value="TRM61345.1"/>
    <property type="molecule type" value="Genomic_DNA"/>
</dbReference>
<comment type="caution">
    <text evidence="1">The sequence shown here is derived from an EMBL/GenBank/DDBJ whole genome shotgun (WGS) entry which is preliminary data.</text>
</comment>
<organism evidence="1 2">
    <name type="scientific">Schizophyllum amplum</name>
    <dbReference type="NCBI Taxonomy" id="97359"/>
    <lineage>
        <taxon>Eukaryota</taxon>
        <taxon>Fungi</taxon>
        <taxon>Dikarya</taxon>
        <taxon>Basidiomycota</taxon>
        <taxon>Agaricomycotina</taxon>
        <taxon>Agaricomycetes</taxon>
        <taxon>Agaricomycetidae</taxon>
        <taxon>Agaricales</taxon>
        <taxon>Schizophyllaceae</taxon>
        <taxon>Schizophyllum</taxon>
    </lineage>
</organism>
<evidence type="ECO:0000313" key="2">
    <source>
        <dbReference type="Proteomes" id="UP000320762"/>
    </source>
</evidence>
<protein>
    <submittedName>
        <fullName evidence="1">Uncharacterized protein</fullName>
    </submittedName>
</protein>
<keyword evidence="2" id="KW-1185">Reference proteome</keyword>
<dbReference type="OrthoDB" id="2851968at2759"/>